<dbReference type="Proteomes" id="UP000054826">
    <property type="component" value="Unassembled WGS sequence"/>
</dbReference>
<accession>A0A0V1JQS5</accession>
<evidence type="ECO:0000313" key="1">
    <source>
        <dbReference type="EMBL" id="KRZ37320.1"/>
    </source>
</evidence>
<dbReference type="AlphaFoldDB" id="A0A0V1JQS5"/>
<sequence length="149" mass="17433">MHEVEMQHLRSYILGTQALYSKHSLDASLAKPDRISTVKKSYMPLRTFYDATTCHVSQTNKCPITDDKAPLWRSDLFSNLIDVPMYRLAEVEVAALYPCIREVALNIRFIARNAALFFKLENARMFQYLYPYINSRLLTAAYPPQRHRW</sequence>
<evidence type="ECO:0000313" key="2">
    <source>
        <dbReference type="Proteomes" id="UP000054826"/>
    </source>
</evidence>
<protein>
    <submittedName>
        <fullName evidence="1">Uncharacterized protein</fullName>
    </submittedName>
</protein>
<name>A0A0V1JQS5_TRIPS</name>
<organism evidence="1 2">
    <name type="scientific">Trichinella pseudospiralis</name>
    <name type="common">Parasitic roundworm</name>
    <dbReference type="NCBI Taxonomy" id="6337"/>
    <lineage>
        <taxon>Eukaryota</taxon>
        <taxon>Metazoa</taxon>
        <taxon>Ecdysozoa</taxon>
        <taxon>Nematoda</taxon>
        <taxon>Enoplea</taxon>
        <taxon>Dorylaimia</taxon>
        <taxon>Trichinellida</taxon>
        <taxon>Trichinellidae</taxon>
        <taxon>Trichinella</taxon>
    </lineage>
</organism>
<reference evidence="1 2" key="1">
    <citation type="submission" date="2015-01" db="EMBL/GenBank/DDBJ databases">
        <title>Evolution of Trichinella species and genotypes.</title>
        <authorList>
            <person name="Korhonen P.K."/>
            <person name="Edoardo P."/>
            <person name="Giuseppe L.R."/>
            <person name="Gasser R.B."/>
        </authorList>
    </citation>
    <scope>NUCLEOTIDE SEQUENCE [LARGE SCALE GENOMIC DNA]</scope>
    <source>
        <strain evidence="1">ISS176</strain>
    </source>
</reference>
<dbReference type="EMBL" id="JYDV01000060">
    <property type="protein sequence ID" value="KRZ37320.1"/>
    <property type="molecule type" value="Genomic_DNA"/>
</dbReference>
<gene>
    <name evidence="1" type="ORF">T4C_10749</name>
</gene>
<proteinExistence type="predicted"/>
<comment type="caution">
    <text evidence="1">The sequence shown here is derived from an EMBL/GenBank/DDBJ whole genome shotgun (WGS) entry which is preliminary data.</text>
</comment>